<dbReference type="AlphaFoldDB" id="A0A182FX37"/>
<reference evidence="2" key="2">
    <citation type="submission" date="2022-08" db="UniProtKB">
        <authorList>
            <consortium name="EnsemblMetazoa"/>
        </authorList>
    </citation>
    <scope>IDENTIFICATION</scope>
    <source>
        <strain evidence="2">STECLA/ALBI9_A</strain>
    </source>
</reference>
<evidence type="ECO:0000256" key="1">
    <source>
        <dbReference type="SAM" id="MobiDB-lite"/>
    </source>
</evidence>
<feature type="region of interest" description="Disordered" evidence="1">
    <location>
        <begin position="1"/>
        <end position="22"/>
    </location>
</feature>
<organism evidence="2 3">
    <name type="scientific">Anopheles albimanus</name>
    <name type="common">New world malaria mosquito</name>
    <dbReference type="NCBI Taxonomy" id="7167"/>
    <lineage>
        <taxon>Eukaryota</taxon>
        <taxon>Metazoa</taxon>
        <taxon>Ecdysozoa</taxon>
        <taxon>Arthropoda</taxon>
        <taxon>Hexapoda</taxon>
        <taxon>Insecta</taxon>
        <taxon>Pterygota</taxon>
        <taxon>Neoptera</taxon>
        <taxon>Endopterygota</taxon>
        <taxon>Diptera</taxon>
        <taxon>Nematocera</taxon>
        <taxon>Culicoidea</taxon>
        <taxon>Culicidae</taxon>
        <taxon>Anophelinae</taxon>
        <taxon>Anopheles</taxon>
    </lineage>
</organism>
<evidence type="ECO:0000313" key="3">
    <source>
        <dbReference type="Proteomes" id="UP000069272"/>
    </source>
</evidence>
<feature type="compositionally biased region" description="Basic and acidic residues" evidence="1">
    <location>
        <begin position="1"/>
        <end position="18"/>
    </location>
</feature>
<keyword evidence="3" id="KW-1185">Reference proteome</keyword>
<accession>A0A182FX37</accession>
<dbReference type="Proteomes" id="UP000069272">
    <property type="component" value="Chromosome 2R"/>
</dbReference>
<sequence length="61" mass="7174">EPRNSGREQARSGGRDTPQKVGQHLFIDIQRQLIVRFRARNPILACFQRTNGERSIERVKW</sequence>
<evidence type="ECO:0000313" key="2">
    <source>
        <dbReference type="EnsemblMetazoa" id="AALB014216-PA"/>
    </source>
</evidence>
<proteinExistence type="predicted"/>
<name>A0A182FX37_ANOAL</name>
<reference evidence="2 3" key="1">
    <citation type="journal article" date="2017" name="G3 (Bethesda)">
        <title>The Physical Genome Mapping of Anopheles albimanus Corrected Scaffold Misassemblies and Identified Interarm Rearrangements in Genus Anopheles.</title>
        <authorList>
            <person name="Artemov G.N."/>
            <person name="Peery A.N."/>
            <person name="Jiang X."/>
            <person name="Tu Z."/>
            <person name="Stegniy V.N."/>
            <person name="Sharakhova M.V."/>
            <person name="Sharakhov I.V."/>
        </authorList>
    </citation>
    <scope>NUCLEOTIDE SEQUENCE [LARGE SCALE GENOMIC DNA]</scope>
    <source>
        <strain evidence="2 3">ALBI9_A</strain>
    </source>
</reference>
<dbReference type="EnsemblMetazoa" id="AALB014216-RA">
    <property type="protein sequence ID" value="AALB014216-PA"/>
    <property type="gene ID" value="AALB014216"/>
</dbReference>
<protein>
    <submittedName>
        <fullName evidence="2">Uncharacterized protein</fullName>
    </submittedName>
</protein>
<dbReference type="VEuPathDB" id="VectorBase:AALB014216"/>